<comment type="caution">
    <text evidence="5">The sequence shown here is derived from an EMBL/GenBank/DDBJ whole genome shotgun (WGS) entry which is preliminary data.</text>
</comment>
<evidence type="ECO:0000259" key="4">
    <source>
        <dbReference type="Pfam" id="PF13399"/>
    </source>
</evidence>
<protein>
    <submittedName>
        <fullName evidence="5">LCP family protein required for cell wall assembly</fullName>
    </submittedName>
</protein>
<dbReference type="PANTHER" id="PTHR33392:SF6">
    <property type="entry name" value="POLYISOPRENYL-TEICHOIC ACID--PEPTIDOGLYCAN TEICHOIC ACID TRANSFERASE TAGU"/>
    <property type="match status" value="1"/>
</dbReference>
<dbReference type="Proteomes" id="UP000256269">
    <property type="component" value="Unassembled WGS sequence"/>
</dbReference>
<feature type="domain" description="Cell envelope-related transcriptional attenuator" evidence="3">
    <location>
        <begin position="99"/>
        <end position="268"/>
    </location>
</feature>
<dbReference type="Pfam" id="PF13399">
    <property type="entry name" value="LytR_C"/>
    <property type="match status" value="1"/>
</dbReference>
<evidence type="ECO:0000259" key="3">
    <source>
        <dbReference type="Pfam" id="PF03816"/>
    </source>
</evidence>
<dbReference type="InterPro" id="IPR004474">
    <property type="entry name" value="LytR_CpsA_psr"/>
</dbReference>
<dbReference type="Gene3D" id="3.40.630.190">
    <property type="entry name" value="LCP protein"/>
    <property type="match status" value="1"/>
</dbReference>
<evidence type="ECO:0000313" key="6">
    <source>
        <dbReference type="Proteomes" id="UP000256269"/>
    </source>
</evidence>
<dbReference type="AlphaFoldDB" id="A0A3E0I9B3"/>
<dbReference type="Pfam" id="PF03816">
    <property type="entry name" value="LytR_cpsA_psr"/>
    <property type="match status" value="1"/>
</dbReference>
<dbReference type="InterPro" id="IPR027381">
    <property type="entry name" value="LytR/CpsA/Psr_C"/>
</dbReference>
<evidence type="ECO:0000256" key="1">
    <source>
        <dbReference type="ARBA" id="ARBA00006068"/>
    </source>
</evidence>
<evidence type="ECO:0000313" key="5">
    <source>
        <dbReference type="EMBL" id="REH55247.1"/>
    </source>
</evidence>
<accession>A0A3E0I9B3</accession>
<organism evidence="5 6">
    <name type="scientific">Kutzneria buriramensis</name>
    <dbReference type="NCBI Taxonomy" id="1045776"/>
    <lineage>
        <taxon>Bacteria</taxon>
        <taxon>Bacillati</taxon>
        <taxon>Actinomycetota</taxon>
        <taxon>Actinomycetes</taxon>
        <taxon>Pseudonocardiales</taxon>
        <taxon>Pseudonocardiaceae</taxon>
        <taxon>Kutzneria</taxon>
    </lineage>
</organism>
<proteinExistence type="inferred from homology"/>
<evidence type="ECO:0000256" key="2">
    <source>
        <dbReference type="SAM" id="MobiDB-lite"/>
    </source>
</evidence>
<dbReference type="OrthoDB" id="9782542at2"/>
<dbReference type="NCBIfam" id="TIGR00350">
    <property type="entry name" value="lytR_cpsA_psr"/>
    <property type="match status" value="1"/>
</dbReference>
<dbReference type="Gene3D" id="3.30.70.2390">
    <property type="match status" value="1"/>
</dbReference>
<feature type="region of interest" description="Disordered" evidence="2">
    <location>
        <begin position="483"/>
        <end position="505"/>
    </location>
</feature>
<reference evidence="5 6" key="1">
    <citation type="submission" date="2018-08" db="EMBL/GenBank/DDBJ databases">
        <title>Genomic Encyclopedia of Archaeal and Bacterial Type Strains, Phase II (KMG-II): from individual species to whole genera.</title>
        <authorList>
            <person name="Goeker M."/>
        </authorList>
    </citation>
    <scope>NUCLEOTIDE SEQUENCE [LARGE SCALE GENOMIC DNA]</scope>
    <source>
        <strain evidence="5 6">DSM 45791</strain>
    </source>
</reference>
<name>A0A3E0I9B3_9PSEU</name>
<sequence>MAGTGVRVALIGGKSVVAAVSLLVLGTTYYGWSTISNAEAGVQHANNVIDTPAKPKTPGQDMNILLVGMDSRTDAHGNKLPQNLLDSLHAGPDDGEIQTDTLIVVHVPGDGTAASAFSIPRDSYVAVDGEQGKDKINSAFGYGYQEAEESAKQRGVTDQQQLTLAAMDGGRAKTVHTVQELTGVTIDHYAEVNLFGFAQISDAIGGVPVCLLHDTSDDLSGANFKAGPQTVQGLTALQFVRQRHGLINELDREHRQQAFLASLAHQMLTTGVLTNPVKLGNVVKAVQDSVVVDSGWQLLDFAGEMQGLTGGAITFNTMPVTDVDGRLNNGDNVVFVSPTAVQTWVKALFSKVGKPANTAAAATTTSAAPNANSSTTVDVSNASSTSGVAARVMSVLTGQGYTQGDTLTANVKRATSLVESSAADKAAAEKVAAALGDLPIAVSSTIDAGHVLVLLGNAYHGPGSSASQGIGGTPALKLAPSSGVATTTATPDRPQIDASGVTCIP</sequence>
<gene>
    <name evidence="5" type="ORF">BCF44_101264</name>
</gene>
<keyword evidence="6" id="KW-1185">Reference proteome</keyword>
<dbReference type="EMBL" id="QUNO01000001">
    <property type="protein sequence ID" value="REH55247.1"/>
    <property type="molecule type" value="Genomic_DNA"/>
</dbReference>
<feature type="domain" description="LytR/CpsA/Psr regulator C-terminal" evidence="4">
    <location>
        <begin position="375"/>
        <end position="459"/>
    </location>
</feature>
<dbReference type="RefSeq" id="WP_116172209.1">
    <property type="nucleotide sequence ID" value="NZ_CP144375.1"/>
</dbReference>
<comment type="similarity">
    <text evidence="1">Belongs to the LytR/CpsA/Psr (LCP) family.</text>
</comment>
<dbReference type="PANTHER" id="PTHR33392">
    <property type="entry name" value="POLYISOPRENYL-TEICHOIC ACID--PEPTIDOGLYCAN TEICHOIC ACID TRANSFERASE TAGU"/>
    <property type="match status" value="1"/>
</dbReference>
<dbReference type="InterPro" id="IPR050922">
    <property type="entry name" value="LytR/CpsA/Psr_CW_biosynth"/>
</dbReference>